<dbReference type="FunFam" id="1.10.10.10:FF:000322">
    <property type="entry name" value="Probable disease resistance protein At1g63360"/>
    <property type="match status" value="1"/>
</dbReference>
<evidence type="ECO:0000256" key="4">
    <source>
        <dbReference type="ARBA" id="ARBA00022840"/>
    </source>
</evidence>
<dbReference type="SUPFAM" id="SSF52540">
    <property type="entry name" value="P-loop containing nucleoside triphosphate hydrolases"/>
    <property type="match status" value="1"/>
</dbReference>
<dbReference type="InterPro" id="IPR041118">
    <property type="entry name" value="Rx_N"/>
</dbReference>
<evidence type="ECO:0000256" key="2">
    <source>
        <dbReference type="ARBA" id="ARBA00022741"/>
    </source>
</evidence>
<evidence type="ECO:0000259" key="7">
    <source>
        <dbReference type="Pfam" id="PF23559"/>
    </source>
</evidence>
<dbReference type="PANTHER" id="PTHR36766:SF61">
    <property type="entry name" value="NB-ARC DOMAIN DISEASE RESISTANCE PROTEIN"/>
    <property type="match status" value="1"/>
</dbReference>
<dbReference type="InterPro" id="IPR058922">
    <property type="entry name" value="WHD_DRP"/>
</dbReference>
<keyword evidence="10" id="KW-1185">Reference proteome</keyword>
<accession>A0A2P6QFE8</accession>
<dbReference type="Pfam" id="PF23559">
    <property type="entry name" value="WHD_DRP"/>
    <property type="match status" value="1"/>
</dbReference>
<dbReference type="FunFam" id="3.40.50.300:FF:001091">
    <property type="entry name" value="Probable disease resistance protein At1g61300"/>
    <property type="match status" value="1"/>
</dbReference>
<dbReference type="InterPro" id="IPR042197">
    <property type="entry name" value="Apaf_helical"/>
</dbReference>
<dbReference type="InterPro" id="IPR002182">
    <property type="entry name" value="NB-ARC"/>
</dbReference>
<reference evidence="9 10" key="1">
    <citation type="journal article" date="2018" name="Nat. Genet.">
        <title>The Rosa genome provides new insights in the design of modern roses.</title>
        <authorList>
            <person name="Bendahmane M."/>
        </authorList>
    </citation>
    <scope>NUCLEOTIDE SEQUENCE [LARGE SCALE GENOMIC DNA]</scope>
    <source>
        <strain evidence="10">cv. Old Blush</strain>
    </source>
</reference>
<feature type="domain" description="Disease resistance R13L4/SHOC-2-like LRR" evidence="8">
    <location>
        <begin position="578"/>
        <end position="777"/>
    </location>
</feature>
<keyword evidence="1" id="KW-0677">Repeat</keyword>
<feature type="domain" description="NB-ARC" evidence="5">
    <location>
        <begin position="177"/>
        <end position="356"/>
    </location>
</feature>
<evidence type="ECO:0000256" key="1">
    <source>
        <dbReference type="ARBA" id="ARBA00022737"/>
    </source>
</evidence>
<sequence length="886" mass="101062">MEFASSIADDVLGRLASHASQEISFAWSAQLELTKLSTTLSTIKLVLEDAEKKQVRDPLITRWLGNLKDVCHDVDDVLDELDFQKLRLKVEVDNCGKIKGKVRQFFPRWNPIVFNFKMGHKVKEIRDRLVEIDNEKRQFSLLEFAKIAEDPRAPQQVHGDRRMTTSKVEASNVIGRDDDKKQIIKHLLNDTDFSSEENVSVVSIIGLGGLGKTTLAKLVYNDSMVEENFETKMWICVSDNFDIQTLIRGITNAANGPKCEDESLDLMERKLQDNLRGKKVLLVLDDIWDSESIGITIEKWIHFKTLLNVGANGSKIIITTRNKSVALLVSPLYMHSLEGLSHKDCMSLFIQRAFKRGQEQRYQHLMEIGEDIVKKCGGVPLAVTTVGSMLCLNTEQYHWLRVRDDDMWSIGNDNILPALKLSYDALPQHLKSCFAFCSLFPKDYVFSSAMLVPLWIAQGYLKSSKKNEDFEQMGIDYIRQFCSRSLFQVEMDLKTFIKFKIHDLVHDLAISVAQIEYSTVNFRPSSAFEMVRHVSICKKDLLGEEAQVPEFMLKSNKLRTILILGDDQMNQRFVKTCILRFKCMRVLNLNGLPLEELPSSIGSLFHLRFLDLSGNSKINRLPNSISKLLNLESLYLRGCDALEEIPKDIGNLINLRSFTITTQQTYLPKGIRRLTLLQSLAFNGCVNLKSLGEEIEFLDNLRKLWIDSCNNLECLPPNMKHMTALDSFGVSDCEKLQVMMRSGEGPQRLRSLLIENSSLEALPPWLIEDSADTLQSIALVGCHNLKALPELINFRFLEQLHIEECSKLSALPQGLHCLTELRGLRIEGCPELSKSCKRQLKGEEWSKMARQVKITLDADDEEDEADNRLADGRIAYLTTRHPRRWR</sequence>
<dbReference type="AlphaFoldDB" id="A0A2P6QFE8"/>
<evidence type="ECO:0000256" key="3">
    <source>
        <dbReference type="ARBA" id="ARBA00022821"/>
    </source>
</evidence>
<keyword evidence="4" id="KW-0067">ATP-binding</keyword>
<evidence type="ECO:0000313" key="10">
    <source>
        <dbReference type="Proteomes" id="UP000238479"/>
    </source>
</evidence>
<dbReference type="PRINTS" id="PR00364">
    <property type="entry name" value="DISEASERSIST"/>
</dbReference>
<dbReference type="Gene3D" id="1.20.5.4130">
    <property type="match status" value="1"/>
</dbReference>
<dbReference type="InterPro" id="IPR036388">
    <property type="entry name" value="WH-like_DNA-bd_sf"/>
</dbReference>
<dbReference type="Pfam" id="PF18052">
    <property type="entry name" value="Rx_N"/>
    <property type="match status" value="1"/>
</dbReference>
<dbReference type="Gene3D" id="3.40.50.300">
    <property type="entry name" value="P-loop containing nucleotide triphosphate hydrolases"/>
    <property type="match status" value="1"/>
</dbReference>
<dbReference type="Gene3D" id="1.10.10.10">
    <property type="entry name" value="Winged helix-like DNA-binding domain superfamily/Winged helix DNA-binding domain"/>
    <property type="match status" value="1"/>
</dbReference>
<dbReference type="GO" id="GO:0016787">
    <property type="term" value="F:hydrolase activity"/>
    <property type="evidence" value="ECO:0007669"/>
    <property type="project" value="UniProtKB-KW"/>
</dbReference>
<dbReference type="PANTHER" id="PTHR36766">
    <property type="entry name" value="PLANT BROAD-SPECTRUM MILDEW RESISTANCE PROTEIN RPW8"/>
    <property type="match status" value="1"/>
</dbReference>
<dbReference type="Gene3D" id="3.80.10.10">
    <property type="entry name" value="Ribonuclease Inhibitor"/>
    <property type="match status" value="2"/>
</dbReference>
<dbReference type="Pfam" id="PF23598">
    <property type="entry name" value="LRR_14"/>
    <property type="match status" value="1"/>
</dbReference>
<dbReference type="Gramene" id="PRQ32897">
    <property type="protein sequence ID" value="PRQ32897"/>
    <property type="gene ID" value="RchiOBHm_Chr5g0051501"/>
</dbReference>
<dbReference type="InterPro" id="IPR027417">
    <property type="entry name" value="P-loop_NTPase"/>
</dbReference>
<dbReference type="GO" id="GO:0051707">
    <property type="term" value="P:response to other organism"/>
    <property type="evidence" value="ECO:0007669"/>
    <property type="project" value="UniProtKB-ARBA"/>
</dbReference>
<evidence type="ECO:0000259" key="6">
    <source>
        <dbReference type="Pfam" id="PF18052"/>
    </source>
</evidence>
<dbReference type="EMBL" id="PDCK01000043">
    <property type="protein sequence ID" value="PRQ32897.1"/>
    <property type="molecule type" value="Genomic_DNA"/>
</dbReference>
<comment type="caution">
    <text evidence="9">The sequence shown here is derived from an EMBL/GenBank/DDBJ whole genome shotgun (WGS) entry which is preliminary data.</text>
</comment>
<evidence type="ECO:0000259" key="8">
    <source>
        <dbReference type="Pfam" id="PF23598"/>
    </source>
</evidence>
<dbReference type="InterPro" id="IPR032675">
    <property type="entry name" value="LRR_dom_sf"/>
</dbReference>
<dbReference type="OMA" id="ECMKVFA"/>
<protein>
    <submittedName>
        <fullName evidence="9">Putative P-loop containing nucleoside triphosphate hydrolase, leucine-rich repeat domain, L</fullName>
    </submittedName>
</protein>
<keyword evidence="2" id="KW-0547">Nucleotide-binding</keyword>
<evidence type="ECO:0000259" key="5">
    <source>
        <dbReference type="Pfam" id="PF00931"/>
    </source>
</evidence>
<dbReference type="SUPFAM" id="SSF52058">
    <property type="entry name" value="L domain-like"/>
    <property type="match status" value="1"/>
</dbReference>
<feature type="domain" description="Disease resistance protein winged helix" evidence="7">
    <location>
        <begin position="439"/>
        <end position="509"/>
    </location>
</feature>
<name>A0A2P6QFE8_ROSCH</name>
<dbReference type="Proteomes" id="UP000238479">
    <property type="component" value="Chromosome 5"/>
</dbReference>
<dbReference type="GO" id="GO:0005524">
    <property type="term" value="F:ATP binding"/>
    <property type="evidence" value="ECO:0007669"/>
    <property type="project" value="UniProtKB-KW"/>
</dbReference>
<dbReference type="STRING" id="74649.A0A2P6QFE8"/>
<gene>
    <name evidence="9" type="ORF">RchiOBHm_Chr5g0051501</name>
</gene>
<dbReference type="Gene3D" id="1.10.8.430">
    <property type="entry name" value="Helical domain of apoptotic protease-activating factors"/>
    <property type="match status" value="1"/>
</dbReference>
<dbReference type="GO" id="GO:0043531">
    <property type="term" value="F:ADP binding"/>
    <property type="evidence" value="ECO:0007669"/>
    <property type="project" value="InterPro"/>
</dbReference>
<dbReference type="GO" id="GO:0006952">
    <property type="term" value="P:defense response"/>
    <property type="evidence" value="ECO:0007669"/>
    <property type="project" value="UniProtKB-KW"/>
</dbReference>
<dbReference type="Pfam" id="PF00931">
    <property type="entry name" value="NB-ARC"/>
    <property type="match status" value="1"/>
</dbReference>
<dbReference type="OrthoDB" id="1357022at2759"/>
<organism evidence="9 10">
    <name type="scientific">Rosa chinensis</name>
    <name type="common">China rose</name>
    <dbReference type="NCBI Taxonomy" id="74649"/>
    <lineage>
        <taxon>Eukaryota</taxon>
        <taxon>Viridiplantae</taxon>
        <taxon>Streptophyta</taxon>
        <taxon>Embryophyta</taxon>
        <taxon>Tracheophyta</taxon>
        <taxon>Spermatophyta</taxon>
        <taxon>Magnoliopsida</taxon>
        <taxon>eudicotyledons</taxon>
        <taxon>Gunneridae</taxon>
        <taxon>Pentapetalae</taxon>
        <taxon>rosids</taxon>
        <taxon>fabids</taxon>
        <taxon>Rosales</taxon>
        <taxon>Rosaceae</taxon>
        <taxon>Rosoideae</taxon>
        <taxon>Rosoideae incertae sedis</taxon>
        <taxon>Rosa</taxon>
    </lineage>
</organism>
<keyword evidence="3" id="KW-0611">Plant defense</keyword>
<keyword evidence="9" id="KW-0378">Hydrolase</keyword>
<feature type="domain" description="Disease resistance N-terminal" evidence="6">
    <location>
        <begin position="11"/>
        <end position="93"/>
    </location>
</feature>
<evidence type="ECO:0000313" key="9">
    <source>
        <dbReference type="EMBL" id="PRQ32897.1"/>
    </source>
</evidence>
<proteinExistence type="predicted"/>
<dbReference type="InterPro" id="IPR055414">
    <property type="entry name" value="LRR_R13L4/SHOC2-like"/>
</dbReference>